<sequence>MATSQQQPFDPKEETPLWSIPNDSVDDDQVPIATYFQPTPETDLMIRTTNPPVEFYVVRAHIYASSPPLRKALIALGDPVPKGAVELVSLHKSSATIFDALLRFVHPDRPRPAIQSFAFLDALLRAAKKYAIQPALRVLGTMVVHRVVPNKPLAGFALAVRHGLHDELEATARCTLAIDLLAADTFNELKGVQPFWVTRLVAMHHRRSTAAQLIVRRIHEVANSEAQWYAAVLKKLDMAAAREKKATTAIAAASAAKEAGDFKELEDSDSEYDSMDIESSDIDTTTEPDEGTDTEATEEELEPNVSLDGITRAADVKVPVLWCEGSGCRTYAPSAPLWFHIWVRRALRELYCRPRSDTIFSHPFYASCLRKARKTCDGCTDNYLDPTVHALLERAKEEIDLLPVDLQTLP</sequence>
<evidence type="ECO:0000313" key="3">
    <source>
        <dbReference type="Proteomes" id="UP000027195"/>
    </source>
</evidence>
<name>A0A067N0G5_BOTB1</name>
<proteinExistence type="predicted"/>
<keyword evidence="3" id="KW-1185">Reference proteome</keyword>
<dbReference type="OrthoDB" id="71307at2759"/>
<evidence type="ECO:0008006" key="4">
    <source>
        <dbReference type="Google" id="ProtNLM"/>
    </source>
</evidence>
<organism evidence="2 3">
    <name type="scientific">Botryobasidium botryosum (strain FD-172 SS1)</name>
    <dbReference type="NCBI Taxonomy" id="930990"/>
    <lineage>
        <taxon>Eukaryota</taxon>
        <taxon>Fungi</taxon>
        <taxon>Dikarya</taxon>
        <taxon>Basidiomycota</taxon>
        <taxon>Agaricomycotina</taxon>
        <taxon>Agaricomycetes</taxon>
        <taxon>Cantharellales</taxon>
        <taxon>Botryobasidiaceae</taxon>
        <taxon>Botryobasidium</taxon>
    </lineage>
</organism>
<dbReference type="InParanoid" id="A0A067N0G5"/>
<dbReference type="STRING" id="930990.A0A067N0G5"/>
<feature type="region of interest" description="Disordered" evidence="1">
    <location>
        <begin position="262"/>
        <end position="304"/>
    </location>
</feature>
<evidence type="ECO:0000256" key="1">
    <source>
        <dbReference type="SAM" id="MobiDB-lite"/>
    </source>
</evidence>
<protein>
    <recommendedName>
        <fullName evidence="4">BTB domain-containing protein</fullName>
    </recommendedName>
</protein>
<gene>
    <name evidence="2" type="ORF">BOTBODRAFT_40614</name>
</gene>
<accession>A0A067N0G5</accession>
<feature type="compositionally biased region" description="Acidic residues" evidence="1">
    <location>
        <begin position="266"/>
        <end position="302"/>
    </location>
</feature>
<dbReference type="AlphaFoldDB" id="A0A067N0G5"/>
<dbReference type="EMBL" id="KL198017">
    <property type="protein sequence ID" value="KDQ20435.1"/>
    <property type="molecule type" value="Genomic_DNA"/>
</dbReference>
<dbReference type="InterPro" id="IPR011333">
    <property type="entry name" value="SKP1/BTB/POZ_sf"/>
</dbReference>
<dbReference type="Proteomes" id="UP000027195">
    <property type="component" value="Unassembled WGS sequence"/>
</dbReference>
<evidence type="ECO:0000313" key="2">
    <source>
        <dbReference type="EMBL" id="KDQ20435.1"/>
    </source>
</evidence>
<dbReference type="HOGENOM" id="CLU_670821_0_0_1"/>
<reference evidence="3" key="1">
    <citation type="journal article" date="2014" name="Proc. Natl. Acad. Sci. U.S.A.">
        <title>Extensive sampling of basidiomycete genomes demonstrates inadequacy of the white-rot/brown-rot paradigm for wood decay fungi.</title>
        <authorList>
            <person name="Riley R."/>
            <person name="Salamov A.A."/>
            <person name="Brown D.W."/>
            <person name="Nagy L.G."/>
            <person name="Floudas D."/>
            <person name="Held B.W."/>
            <person name="Levasseur A."/>
            <person name="Lombard V."/>
            <person name="Morin E."/>
            <person name="Otillar R."/>
            <person name="Lindquist E.A."/>
            <person name="Sun H."/>
            <person name="LaButti K.M."/>
            <person name="Schmutz J."/>
            <person name="Jabbour D."/>
            <person name="Luo H."/>
            <person name="Baker S.E."/>
            <person name="Pisabarro A.G."/>
            <person name="Walton J.D."/>
            <person name="Blanchette R.A."/>
            <person name="Henrissat B."/>
            <person name="Martin F."/>
            <person name="Cullen D."/>
            <person name="Hibbett D.S."/>
            <person name="Grigoriev I.V."/>
        </authorList>
    </citation>
    <scope>NUCLEOTIDE SEQUENCE [LARGE SCALE GENOMIC DNA]</scope>
    <source>
        <strain evidence="3">FD-172 SS1</strain>
    </source>
</reference>
<dbReference type="Gene3D" id="3.30.710.10">
    <property type="entry name" value="Potassium Channel Kv1.1, Chain A"/>
    <property type="match status" value="1"/>
</dbReference>